<keyword evidence="1" id="KW-0813">Transport</keyword>
<gene>
    <name evidence="4" type="ORF">ACHAXA_005705</name>
</gene>
<keyword evidence="5" id="KW-1185">Reference proteome</keyword>
<dbReference type="CDD" id="cd00267">
    <property type="entry name" value="ABC_ATPase"/>
    <property type="match status" value="1"/>
</dbReference>
<evidence type="ECO:0008006" key="6">
    <source>
        <dbReference type="Google" id="ProtNLM"/>
    </source>
</evidence>
<evidence type="ECO:0000256" key="1">
    <source>
        <dbReference type="ARBA" id="ARBA00022448"/>
    </source>
</evidence>
<feature type="region of interest" description="Disordered" evidence="2">
    <location>
        <begin position="98"/>
        <end position="127"/>
    </location>
</feature>
<evidence type="ECO:0000256" key="3">
    <source>
        <dbReference type="SAM" id="SignalP"/>
    </source>
</evidence>
<dbReference type="InterPro" id="IPR050166">
    <property type="entry name" value="ABC_transporter_ATP-bind"/>
</dbReference>
<dbReference type="EMBL" id="JALLPB020000013">
    <property type="protein sequence ID" value="KAL3826863.1"/>
    <property type="molecule type" value="Genomic_DNA"/>
</dbReference>
<feature type="chain" id="PRO_5044890943" description="AAA+ ATPase domain-containing protein" evidence="3">
    <location>
        <begin position="22"/>
        <end position="392"/>
    </location>
</feature>
<dbReference type="PANTHER" id="PTHR42788">
    <property type="entry name" value="TAURINE IMPORT ATP-BINDING PROTEIN-RELATED"/>
    <property type="match status" value="1"/>
</dbReference>
<dbReference type="PANTHER" id="PTHR42788:SF13">
    <property type="entry name" value="ALIPHATIC SULFONATES IMPORT ATP-BINDING PROTEIN SSUB"/>
    <property type="match status" value="1"/>
</dbReference>
<sequence>MALIVVIILIAILLPSFQISASSTNGTHRRHNSVATFAVVNDPDETPTKIFVALRPRPSYIVVENASVKYPITLMSKLFSSVPKREYALRDINLSFGHKAEPSSSSSSSSSSSLPSPRSSTQSSSCIQTTNAVNDDGVVLLVGRSASGKSSLLRLLAGMERHVGGGRVVGGGGDRHHRGSAGAPGATVGAGVPSRPILLDRKPDFDDALTVAERIVRAGIDAVRVSGVDTGRKRRIIDGGEDGDRTTAGGDSTLPLLQTLADDVTLLLTLTSEQLHSSPSELRPSSQYLVGIACACMTSMAPCVAEDPNGARRDGVRYPIILLDELFDAEHPSIVENCSTGILNLIRAGGVVISATHRPGHFRGIASRTITLSGGKVLTDERISLPCPTNDV</sequence>
<dbReference type="Gene3D" id="3.40.50.300">
    <property type="entry name" value="P-loop containing nucleotide triphosphate hydrolases"/>
    <property type="match status" value="1"/>
</dbReference>
<evidence type="ECO:0000256" key="2">
    <source>
        <dbReference type="SAM" id="MobiDB-lite"/>
    </source>
</evidence>
<dbReference type="Proteomes" id="UP001530377">
    <property type="component" value="Unassembled WGS sequence"/>
</dbReference>
<evidence type="ECO:0000313" key="5">
    <source>
        <dbReference type="Proteomes" id="UP001530377"/>
    </source>
</evidence>
<feature type="compositionally biased region" description="Low complexity" evidence="2">
    <location>
        <begin position="102"/>
        <end position="125"/>
    </location>
</feature>
<feature type="signal peptide" evidence="3">
    <location>
        <begin position="1"/>
        <end position="21"/>
    </location>
</feature>
<proteinExistence type="predicted"/>
<dbReference type="AlphaFoldDB" id="A0ABD3SRH0"/>
<keyword evidence="3" id="KW-0732">Signal</keyword>
<accession>A0ABD3SRH0</accession>
<evidence type="ECO:0000313" key="4">
    <source>
        <dbReference type="EMBL" id="KAL3826863.1"/>
    </source>
</evidence>
<organism evidence="4 5">
    <name type="scientific">Cyclostephanos tholiformis</name>
    <dbReference type="NCBI Taxonomy" id="382380"/>
    <lineage>
        <taxon>Eukaryota</taxon>
        <taxon>Sar</taxon>
        <taxon>Stramenopiles</taxon>
        <taxon>Ochrophyta</taxon>
        <taxon>Bacillariophyta</taxon>
        <taxon>Coscinodiscophyceae</taxon>
        <taxon>Thalassiosirophycidae</taxon>
        <taxon>Stephanodiscales</taxon>
        <taxon>Stephanodiscaceae</taxon>
        <taxon>Cyclostephanos</taxon>
    </lineage>
</organism>
<dbReference type="InterPro" id="IPR027417">
    <property type="entry name" value="P-loop_NTPase"/>
</dbReference>
<name>A0ABD3SRH0_9STRA</name>
<reference evidence="4 5" key="1">
    <citation type="submission" date="2024-10" db="EMBL/GenBank/DDBJ databases">
        <title>Updated reference genomes for cyclostephanoid diatoms.</title>
        <authorList>
            <person name="Roberts W.R."/>
            <person name="Alverson A.J."/>
        </authorList>
    </citation>
    <scope>NUCLEOTIDE SEQUENCE [LARGE SCALE GENOMIC DNA]</scope>
    <source>
        <strain evidence="4 5">AJA228-03</strain>
    </source>
</reference>
<protein>
    <recommendedName>
        <fullName evidence="6">AAA+ ATPase domain-containing protein</fullName>
    </recommendedName>
</protein>
<dbReference type="SUPFAM" id="SSF52540">
    <property type="entry name" value="P-loop containing nucleoside triphosphate hydrolases"/>
    <property type="match status" value="1"/>
</dbReference>
<comment type="caution">
    <text evidence="4">The sequence shown here is derived from an EMBL/GenBank/DDBJ whole genome shotgun (WGS) entry which is preliminary data.</text>
</comment>